<dbReference type="Proteomes" id="UP000178603">
    <property type="component" value="Unassembled WGS sequence"/>
</dbReference>
<evidence type="ECO:0000313" key="2">
    <source>
        <dbReference type="Proteomes" id="UP000178603"/>
    </source>
</evidence>
<dbReference type="EMBL" id="MGGW01000005">
    <property type="protein sequence ID" value="OGM55158.1"/>
    <property type="molecule type" value="Genomic_DNA"/>
</dbReference>
<sequence length="97" mass="10695">MGLQVAPRLDCLVVQGIVTRQQTSANWLTRIVTIQVVCVETHAKAGNTMILPIQVALQQQHFAAFPKAHLGSTLRFVMTLTKSEHLLAALIIQVLPR</sequence>
<accession>A0A1F8AV76</accession>
<dbReference type="AlphaFoldDB" id="A0A1F8AV76"/>
<protein>
    <submittedName>
        <fullName evidence="1">Uncharacterized protein</fullName>
    </submittedName>
</protein>
<comment type="caution">
    <text evidence="1">The sequence shown here is derived from an EMBL/GenBank/DDBJ whole genome shotgun (WGS) entry which is preliminary data.</text>
</comment>
<evidence type="ECO:0000313" key="1">
    <source>
        <dbReference type="EMBL" id="OGM55158.1"/>
    </source>
</evidence>
<proteinExistence type="predicted"/>
<reference evidence="1 2" key="1">
    <citation type="journal article" date="2016" name="Nat. Commun.">
        <title>Thousands of microbial genomes shed light on interconnected biogeochemical processes in an aquifer system.</title>
        <authorList>
            <person name="Anantharaman K."/>
            <person name="Brown C.T."/>
            <person name="Hug L.A."/>
            <person name="Sharon I."/>
            <person name="Castelle C.J."/>
            <person name="Probst A.J."/>
            <person name="Thomas B.C."/>
            <person name="Singh A."/>
            <person name="Wilkins M.J."/>
            <person name="Karaoz U."/>
            <person name="Brodie E.L."/>
            <person name="Williams K.H."/>
            <person name="Hubbard S.S."/>
            <person name="Banfield J.F."/>
        </authorList>
    </citation>
    <scope>NUCLEOTIDE SEQUENCE [LARGE SCALE GENOMIC DNA]</scope>
</reference>
<name>A0A1F8AV76_9BACT</name>
<organism evidence="1 2">
    <name type="scientific">Candidatus Woesebacteria bacterium RIFCSPHIGHO2_12_FULL_41_24</name>
    <dbReference type="NCBI Taxonomy" id="1802510"/>
    <lineage>
        <taxon>Bacteria</taxon>
        <taxon>Candidatus Woeseibacteriota</taxon>
    </lineage>
</organism>
<gene>
    <name evidence="1" type="ORF">A3E44_04535</name>
</gene>